<dbReference type="InterPro" id="IPR036390">
    <property type="entry name" value="WH_DNA-bd_sf"/>
</dbReference>
<keyword evidence="4" id="KW-0804">Transcription</keyword>
<dbReference type="CDD" id="cd08432">
    <property type="entry name" value="PBP2_GcdR_TrpI_HvrB_AmpR_like"/>
    <property type="match status" value="1"/>
</dbReference>
<dbReference type="Gene3D" id="3.40.190.10">
    <property type="entry name" value="Periplasmic binding protein-like II"/>
    <property type="match status" value="2"/>
</dbReference>
<dbReference type="Pfam" id="PF03466">
    <property type="entry name" value="LysR_substrate"/>
    <property type="match status" value="1"/>
</dbReference>
<gene>
    <name evidence="6" type="primary">gcvA_1</name>
    <name evidence="6" type="ORF">ERS013201_02057</name>
    <name evidence="7" type="ORF">EYB64_12790</name>
</gene>
<dbReference type="InterPro" id="IPR005119">
    <property type="entry name" value="LysR_subst-bd"/>
</dbReference>
<accession>A0A0E4CGP8</accession>
<organism evidence="7 9">
    <name type="scientific">Vibrio cholerae</name>
    <dbReference type="NCBI Taxonomy" id="666"/>
    <lineage>
        <taxon>Bacteria</taxon>
        <taxon>Pseudomonadati</taxon>
        <taxon>Pseudomonadota</taxon>
        <taxon>Gammaproteobacteria</taxon>
        <taxon>Vibrionales</taxon>
        <taxon>Vibrionaceae</taxon>
        <taxon>Vibrio</taxon>
    </lineage>
</organism>
<dbReference type="EMBL" id="CWQJ01000011">
    <property type="protein sequence ID" value="CSC20864.1"/>
    <property type="molecule type" value="Genomic_DNA"/>
</dbReference>
<dbReference type="InterPro" id="IPR058163">
    <property type="entry name" value="LysR-type_TF_proteobact-type"/>
</dbReference>
<protein>
    <submittedName>
        <fullName evidence="7">LysR family transcriptional regulator</fullName>
    </submittedName>
</protein>
<reference evidence="6 8" key="1">
    <citation type="submission" date="2015-07" db="EMBL/GenBank/DDBJ databases">
        <authorList>
            <consortium name="Pathogen Informatics"/>
        </authorList>
    </citation>
    <scope>NUCLEOTIDE SEQUENCE [LARGE SCALE GENOMIC DNA]</scope>
    <source>
        <strain evidence="6 8">A325</strain>
    </source>
</reference>
<reference evidence="7 9" key="2">
    <citation type="submission" date="2019-02" db="EMBL/GenBank/DDBJ databases">
        <title>Genomic plasticity associated with the antimicrobial resistance in Vibrio cholerae.</title>
        <authorList>
            <person name="Verma J."/>
            <person name="Bag S."/>
            <person name="Saha B."/>
            <person name="Kumar P."/>
            <person name="Ghosh T.S."/>
            <person name="Dayal M."/>
            <person name="Senapati T."/>
            <person name="Mehra S."/>
            <person name="Dey P."/>
            <person name="Desigamani A."/>
            <person name="Kumar D."/>
            <person name="Rana P."/>
            <person name="Kumar B."/>
            <person name="Maiti T.K."/>
            <person name="Sharma N.C."/>
            <person name="Bhadra R.K."/>
            <person name="Mutreja A."/>
            <person name="Nair G.B."/>
            <person name="Ramamurthy T."/>
            <person name="Das B."/>
        </authorList>
    </citation>
    <scope>NUCLEOTIDE SEQUENCE [LARGE SCALE GENOMIC DNA]</scope>
    <source>
        <strain evidence="7 9">IDH06781</strain>
    </source>
</reference>
<dbReference type="Gene3D" id="1.10.10.10">
    <property type="entry name" value="Winged helix-like DNA-binding domain superfamily/Winged helix DNA-binding domain"/>
    <property type="match status" value="1"/>
</dbReference>
<dbReference type="SUPFAM" id="SSF46785">
    <property type="entry name" value="Winged helix' DNA-binding domain"/>
    <property type="match status" value="1"/>
</dbReference>
<dbReference type="GO" id="GO:0003700">
    <property type="term" value="F:DNA-binding transcription factor activity"/>
    <property type="evidence" value="ECO:0007669"/>
    <property type="project" value="InterPro"/>
</dbReference>
<dbReference type="PANTHER" id="PTHR30537">
    <property type="entry name" value="HTH-TYPE TRANSCRIPTIONAL REGULATOR"/>
    <property type="match status" value="1"/>
</dbReference>
<dbReference type="PROSITE" id="PS50931">
    <property type="entry name" value="HTH_LYSR"/>
    <property type="match status" value="1"/>
</dbReference>
<dbReference type="GO" id="GO:0043565">
    <property type="term" value="F:sequence-specific DNA binding"/>
    <property type="evidence" value="ECO:0007669"/>
    <property type="project" value="TreeGrafter"/>
</dbReference>
<dbReference type="PANTHER" id="PTHR30537:SF32">
    <property type="entry name" value="HTH-TYPE TRANSCRIPTIONAL REGULATOR DSDC"/>
    <property type="match status" value="1"/>
</dbReference>
<dbReference type="InterPro" id="IPR000847">
    <property type="entry name" value="LysR_HTH_N"/>
</dbReference>
<dbReference type="AlphaFoldDB" id="A0A0E4CGP8"/>
<sequence length="310" mass="35535">MLKSQQVASLHTFMQVAQYSSFSLAAAALHLTTGAISQQMLQLEAQLGFSLFERHSRGVRLTEAGRILLTTVQRSYQDIEQTIHSLVPSTERKEIRLKLTPSFAFKWLVPRLEDFYRRHPEIQIQTFAEGALVDSERRDYDLAIDYGALPYPRRDAQLLMEEWLLPVMSTNYLAAHSWLQEDWANAENWQQVVLLHDAMPWANAARDQEWHYWAHQMGITLPERRDHYFNRTDMAMSAAEAGVGIAMARTALLSNELDTGRLVTPFAPIRAKAGYFLITHQATDATQVFCQWLQKQIPAQVSQTDRDSTL</sequence>
<dbReference type="Pfam" id="PF00126">
    <property type="entry name" value="HTH_1"/>
    <property type="match status" value="1"/>
</dbReference>
<dbReference type="RefSeq" id="WP_000920408.1">
    <property type="nucleotide sequence ID" value="NZ_AP024967.1"/>
</dbReference>
<evidence type="ECO:0000313" key="8">
    <source>
        <dbReference type="Proteomes" id="UP000046067"/>
    </source>
</evidence>
<evidence type="ECO:0000313" key="6">
    <source>
        <dbReference type="EMBL" id="CSC20864.1"/>
    </source>
</evidence>
<dbReference type="PRINTS" id="PR00039">
    <property type="entry name" value="HTHLYSR"/>
</dbReference>
<keyword evidence="3" id="KW-0238">DNA-binding</keyword>
<keyword evidence="2" id="KW-0805">Transcription regulation</keyword>
<feature type="domain" description="HTH lysR-type" evidence="5">
    <location>
        <begin position="10"/>
        <end position="62"/>
    </location>
</feature>
<dbReference type="Proteomes" id="UP000046067">
    <property type="component" value="Unassembled WGS sequence"/>
</dbReference>
<evidence type="ECO:0000256" key="4">
    <source>
        <dbReference type="ARBA" id="ARBA00023163"/>
    </source>
</evidence>
<name>A0A0E4CGP8_VIBCL</name>
<evidence type="ECO:0000259" key="5">
    <source>
        <dbReference type="PROSITE" id="PS50931"/>
    </source>
</evidence>
<evidence type="ECO:0000256" key="1">
    <source>
        <dbReference type="ARBA" id="ARBA00009437"/>
    </source>
</evidence>
<dbReference type="Proteomes" id="UP000294145">
    <property type="component" value="Unassembled WGS sequence"/>
</dbReference>
<dbReference type="GO" id="GO:0006351">
    <property type="term" value="P:DNA-templated transcription"/>
    <property type="evidence" value="ECO:0007669"/>
    <property type="project" value="TreeGrafter"/>
</dbReference>
<evidence type="ECO:0000256" key="3">
    <source>
        <dbReference type="ARBA" id="ARBA00023125"/>
    </source>
</evidence>
<evidence type="ECO:0000313" key="7">
    <source>
        <dbReference type="EMBL" id="TBM41187.1"/>
    </source>
</evidence>
<proteinExistence type="inferred from homology"/>
<dbReference type="InterPro" id="IPR036388">
    <property type="entry name" value="WH-like_DNA-bd_sf"/>
</dbReference>
<comment type="similarity">
    <text evidence="1">Belongs to the LysR transcriptional regulatory family.</text>
</comment>
<dbReference type="FunFam" id="1.10.10.10:FF:000966">
    <property type="entry name" value="Transcriptional regulator, LysR family"/>
    <property type="match status" value="1"/>
</dbReference>
<evidence type="ECO:0000313" key="9">
    <source>
        <dbReference type="Proteomes" id="UP000294145"/>
    </source>
</evidence>
<evidence type="ECO:0000256" key="2">
    <source>
        <dbReference type="ARBA" id="ARBA00023015"/>
    </source>
</evidence>
<dbReference type="EMBL" id="SISP01000021">
    <property type="protein sequence ID" value="TBM41187.1"/>
    <property type="molecule type" value="Genomic_DNA"/>
</dbReference>
<dbReference type="SUPFAM" id="SSF53850">
    <property type="entry name" value="Periplasmic binding protein-like II"/>
    <property type="match status" value="1"/>
</dbReference>